<dbReference type="AlphaFoldDB" id="A0A4D6LT98"/>
<evidence type="ECO:0000313" key="2">
    <source>
        <dbReference type="Proteomes" id="UP000501690"/>
    </source>
</evidence>
<dbReference type="InterPro" id="IPR006461">
    <property type="entry name" value="PLAC_motif_containing"/>
</dbReference>
<reference evidence="1 2" key="1">
    <citation type="submission" date="2019-04" db="EMBL/GenBank/DDBJ databases">
        <title>An improved genome assembly and genetic linkage map for asparagus bean, Vigna unguiculata ssp. sesquipedialis.</title>
        <authorList>
            <person name="Xia Q."/>
            <person name="Zhang R."/>
            <person name="Dong Y."/>
        </authorList>
    </citation>
    <scope>NUCLEOTIDE SEQUENCE [LARGE SCALE GENOMIC DNA]</scope>
    <source>
        <tissue evidence="1">Leaf</tissue>
    </source>
</reference>
<sequence>MNEILHVSNMKNQHGYVPPAYIPLGQSDSEVVHVSPLQRDEQHPDSNGSNQMQPQWSSGICACFDDTQSCCIGCLCPCFLFGKNAEILGSGTFLGSCVTHCILWSVVNTACCLLTDGLFLGLPGCLVSCYACGYRKALRSKYNLPEAPCGDFVTHFCCHPCAICQEYREICERSGNSESTNLKLAVVTAPPIQTMQPDSKQ</sequence>
<evidence type="ECO:0000313" key="1">
    <source>
        <dbReference type="EMBL" id="QCD91767.1"/>
    </source>
</evidence>
<dbReference type="PANTHER" id="PTHR15907">
    <property type="entry name" value="DUF614 FAMILY PROTEIN-RELATED"/>
    <property type="match status" value="1"/>
</dbReference>
<gene>
    <name evidence="1" type="ORF">DEO72_LG4g2735</name>
</gene>
<dbReference type="EMBL" id="CP039348">
    <property type="protein sequence ID" value="QCD91767.1"/>
    <property type="molecule type" value="Genomic_DNA"/>
</dbReference>
<dbReference type="Pfam" id="PF04749">
    <property type="entry name" value="PLAC8"/>
    <property type="match status" value="1"/>
</dbReference>
<dbReference type="NCBIfam" id="TIGR01571">
    <property type="entry name" value="A_thal_Cys_rich"/>
    <property type="match status" value="1"/>
</dbReference>
<organism evidence="1 2">
    <name type="scientific">Vigna unguiculata</name>
    <name type="common">Cowpea</name>
    <dbReference type="NCBI Taxonomy" id="3917"/>
    <lineage>
        <taxon>Eukaryota</taxon>
        <taxon>Viridiplantae</taxon>
        <taxon>Streptophyta</taxon>
        <taxon>Embryophyta</taxon>
        <taxon>Tracheophyta</taxon>
        <taxon>Spermatophyta</taxon>
        <taxon>Magnoliopsida</taxon>
        <taxon>eudicotyledons</taxon>
        <taxon>Gunneridae</taxon>
        <taxon>Pentapetalae</taxon>
        <taxon>rosids</taxon>
        <taxon>fabids</taxon>
        <taxon>Fabales</taxon>
        <taxon>Fabaceae</taxon>
        <taxon>Papilionoideae</taxon>
        <taxon>50 kb inversion clade</taxon>
        <taxon>NPAAA clade</taxon>
        <taxon>indigoferoid/millettioid clade</taxon>
        <taxon>Phaseoleae</taxon>
        <taxon>Vigna</taxon>
    </lineage>
</organism>
<accession>A0A4D6LT98</accession>
<keyword evidence="2" id="KW-1185">Reference proteome</keyword>
<proteinExistence type="predicted"/>
<name>A0A4D6LT98_VIGUN</name>
<protein>
    <submittedName>
        <fullName evidence="1">Uncharacterized protein</fullName>
    </submittedName>
</protein>
<dbReference type="Proteomes" id="UP000501690">
    <property type="component" value="Linkage Group LG4"/>
</dbReference>